<dbReference type="PRINTS" id="PR00625">
    <property type="entry name" value="JDOMAIN"/>
</dbReference>
<keyword evidence="2" id="KW-0812">Transmembrane</keyword>
<dbReference type="SUPFAM" id="SSF46565">
    <property type="entry name" value="Chaperone J-domain"/>
    <property type="match status" value="1"/>
</dbReference>
<evidence type="ECO:0000259" key="3">
    <source>
        <dbReference type="PROSITE" id="PS50076"/>
    </source>
</evidence>
<dbReference type="AlphaFoldDB" id="M0F9B0"/>
<evidence type="ECO:0000313" key="4">
    <source>
        <dbReference type="EMBL" id="ELZ55913.1"/>
    </source>
</evidence>
<keyword evidence="2" id="KW-1133">Transmembrane helix</keyword>
<dbReference type="InterPro" id="IPR052763">
    <property type="entry name" value="DnaJ_C4"/>
</dbReference>
<feature type="transmembrane region" description="Helical" evidence="2">
    <location>
        <begin position="7"/>
        <end position="26"/>
    </location>
</feature>
<dbReference type="Pfam" id="PF00226">
    <property type="entry name" value="DnaJ"/>
    <property type="match status" value="1"/>
</dbReference>
<dbReference type="STRING" id="1227481.C467_09024"/>
<dbReference type="PROSITE" id="PS50076">
    <property type="entry name" value="DNAJ_2"/>
    <property type="match status" value="1"/>
</dbReference>
<proteinExistence type="predicted"/>
<organism evidence="4 5">
    <name type="scientific">Halorubrum hochstenium ATCC 700873</name>
    <dbReference type="NCBI Taxonomy" id="1227481"/>
    <lineage>
        <taxon>Archaea</taxon>
        <taxon>Methanobacteriati</taxon>
        <taxon>Methanobacteriota</taxon>
        <taxon>Stenosarchaea group</taxon>
        <taxon>Halobacteria</taxon>
        <taxon>Halobacteriales</taxon>
        <taxon>Haloferacaceae</taxon>
        <taxon>Halorubrum</taxon>
    </lineage>
</organism>
<evidence type="ECO:0000313" key="5">
    <source>
        <dbReference type="Proteomes" id="UP000011689"/>
    </source>
</evidence>
<dbReference type="PANTHER" id="PTHR44825:SF1">
    <property type="entry name" value="DNAJ HOMOLOG SUBFAMILY C MEMBER 4"/>
    <property type="match status" value="1"/>
</dbReference>
<comment type="caution">
    <text evidence="4">The sequence shown here is derived from an EMBL/GenBank/DDBJ whole genome shotgun (WGS) entry which is preliminary data.</text>
</comment>
<feature type="transmembrane region" description="Helical" evidence="2">
    <location>
        <begin position="32"/>
        <end position="50"/>
    </location>
</feature>
<feature type="region of interest" description="Disordered" evidence="1">
    <location>
        <begin position="58"/>
        <end position="155"/>
    </location>
</feature>
<accession>M0F9B0</accession>
<dbReference type="CDD" id="cd06257">
    <property type="entry name" value="DnaJ"/>
    <property type="match status" value="1"/>
</dbReference>
<keyword evidence="2" id="KW-0472">Membrane</keyword>
<dbReference type="PATRIC" id="fig|1227481.4.peg.1770"/>
<dbReference type="InterPro" id="IPR036869">
    <property type="entry name" value="J_dom_sf"/>
</dbReference>
<name>M0F9B0_9EURY</name>
<feature type="compositionally biased region" description="Basic and acidic residues" evidence="1">
    <location>
        <begin position="123"/>
        <end position="140"/>
    </location>
</feature>
<dbReference type="PANTHER" id="PTHR44825">
    <property type="match status" value="1"/>
</dbReference>
<dbReference type="GeneID" id="72713760"/>
<evidence type="ECO:0000256" key="1">
    <source>
        <dbReference type="SAM" id="MobiDB-lite"/>
    </source>
</evidence>
<sequence length="189" mass="20461">MTNRTIVVGLAGTFVGMTALLVIAGIVLHPIALALAVPFGAVSYFLWYHASGRLRDQARRSAEQAGPTERERARQRARAEANRERAYRAAGAADGGRGPGAGPGGSRRGARGPGGPRGSGARGPRDRAPSTDRMTEREAYETLGLDRTADGETVRRTYRERAKRLHPDGEDGDEEEFKRLNEAYETLTD</sequence>
<protein>
    <submittedName>
        <fullName evidence="4">Heat shock protein DnaJ domain protein</fullName>
    </submittedName>
</protein>
<dbReference type="SMART" id="SM00271">
    <property type="entry name" value="DnaJ"/>
    <property type="match status" value="1"/>
</dbReference>
<feature type="compositionally biased region" description="Basic and acidic residues" evidence="1">
    <location>
        <begin position="58"/>
        <end position="87"/>
    </location>
</feature>
<gene>
    <name evidence="4" type="ORF">C467_09024</name>
</gene>
<feature type="compositionally biased region" description="Gly residues" evidence="1">
    <location>
        <begin position="93"/>
        <end position="121"/>
    </location>
</feature>
<evidence type="ECO:0000256" key="2">
    <source>
        <dbReference type="SAM" id="Phobius"/>
    </source>
</evidence>
<keyword evidence="4" id="KW-0346">Stress response</keyword>
<dbReference type="EMBL" id="AOJO01000039">
    <property type="protein sequence ID" value="ELZ55913.1"/>
    <property type="molecule type" value="Genomic_DNA"/>
</dbReference>
<feature type="domain" description="J" evidence="3">
    <location>
        <begin position="138"/>
        <end position="189"/>
    </location>
</feature>
<keyword evidence="5" id="KW-1185">Reference proteome</keyword>
<dbReference type="RefSeq" id="WP_008584256.1">
    <property type="nucleotide sequence ID" value="NZ_AOJO01000039.1"/>
</dbReference>
<dbReference type="Proteomes" id="UP000011689">
    <property type="component" value="Unassembled WGS sequence"/>
</dbReference>
<dbReference type="OrthoDB" id="11397at2157"/>
<dbReference type="InterPro" id="IPR001623">
    <property type="entry name" value="DnaJ_domain"/>
</dbReference>
<reference evidence="4 5" key="1">
    <citation type="journal article" date="2014" name="PLoS Genet.">
        <title>Phylogenetically driven sequencing of extremely halophilic archaea reveals strategies for static and dynamic osmo-response.</title>
        <authorList>
            <person name="Becker E.A."/>
            <person name="Seitzer P.M."/>
            <person name="Tritt A."/>
            <person name="Larsen D."/>
            <person name="Krusor M."/>
            <person name="Yao A.I."/>
            <person name="Wu D."/>
            <person name="Madern D."/>
            <person name="Eisen J.A."/>
            <person name="Darling A.E."/>
            <person name="Facciotti M.T."/>
        </authorList>
    </citation>
    <scope>NUCLEOTIDE SEQUENCE [LARGE SCALE GENOMIC DNA]</scope>
    <source>
        <strain evidence="4 5">ATCC 700873</strain>
    </source>
</reference>
<dbReference type="Gene3D" id="1.10.287.110">
    <property type="entry name" value="DnaJ domain"/>
    <property type="match status" value="1"/>
</dbReference>